<protein>
    <submittedName>
        <fullName evidence="1">Uncharacterized protein</fullName>
    </submittedName>
</protein>
<proteinExistence type="predicted"/>
<dbReference type="Proteomes" id="UP000826014">
    <property type="component" value="Plasmid unnamed"/>
</dbReference>
<keyword evidence="2" id="KW-1185">Reference proteome</keyword>
<name>A0ABX8V8Y3_9BACT</name>
<dbReference type="RefSeq" id="WP_215217615.1">
    <property type="nucleotide sequence ID" value="NZ_CP075588.1"/>
</dbReference>
<geneLocation type="plasmid" evidence="1 2">
    <name>unnamed</name>
</geneLocation>
<evidence type="ECO:0000313" key="1">
    <source>
        <dbReference type="EMBL" id="QYF49495.1"/>
    </source>
</evidence>
<keyword evidence="1" id="KW-0614">Plasmid</keyword>
<gene>
    <name evidence="1" type="ORF">RHABOEDO_001893</name>
</gene>
<accession>A0ABX8V8Y3</accession>
<organism evidence="1 2">
    <name type="scientific">Candidatus Rhabdochlamydia oedothoracis</name>
    <dbReference type="NCBI Taxonomy" id="2720720"/>
    <lineage>
        <taxon>Bacteria</taxon>
        <taxon>Pseudomonadati</taxon>
        <taxon>Chlamydiota</taxon>
        <taxon>Chlamydiia</taxon>
        <taxon>Parachlamydiales</taxon>
        <taxon>Candidatus Rhabdochlamydiaceae</taxon>
        <taxon>Candidatus Rhabdochlamydia</taxon>
    </lineage>
</organism>
<evidence type="ECO:0000313" key="2">
    <source>
        <dbReference type="Proteomes" id="UP000826014"/>
    </source>
</evidence>
<sequence length="152" mass="17008">MEVIKIAFVPSTTGINVPCRLVNYNDKSRNTQITRNNTGRYTASFLTKADIDETEAAYPVINVTCQGPENSGTVVNVLNPTAKYQPKNKEGYNYLVRFQIETKNVVNSVTLPIALLTLLGFTFNVTQFVDRSVVMLSCELHCWNQKYACECG</sequence>
<dbReference type="EMBL" id="CP075588">
    <property type="protein sequence ID" value="QYF49495.1"/>
    <property type="molecule type" value="Genomic_DNA"/>
</dbReference>
<reference evidence="1 2" key="1">
    <citation type="journal article" date="2022" name="bioRxiv">
        <title>Ecology and evolution of chlamydial symbionts of arthropods.</title>
        <authorList>
            <person name="Halter T."/>
            <person name="Koestlbacher S."/>
            <person name="Collingro A."/>
            <person name="Sixt B.S."/>
            <person name="Toenshoff E.R."/>
            <person name="Hendrickx F."/>
            <person name="Kostanjsek R."/>
            <person name="Horn M."/>
        </authorList>
    </citation>
    <scope>NUCLEOTIDE SEQUENCE [LARGE SCALE GENOMIC DNA]</scope>
    <source>
        <strain evidence="1">W744xW776</strain>
        <plasmid evidence="1 2">unnamed</plasmid>
    </source>
</reference>